<feature type="domain" description="Fe2OG dioxygenase" evidence="2">
    <location>
        <begin position="162"/>
        <end position="349"/>
    </location>
</feature>
<keyword evidence="1" id="KW-0479">Metal-binding</keyword>
<accession>A0AAW1P966</accession>
<comment type="caution">
    <text evidence="3">The sequence shown here is derived from an EMBL/GenBank/DDBJ whole genome shotgun (WGS) entry which is preliminary data.</text>
</comment>
<keyword evidence="4" id="KW-1185">Reference proteome</keyword>
<evidence type="ECO:0000313" key="3">
    <source>
        <dbReference type="EMBL" id="KAK9804928.1"/>
    </source>
</evidence>
<evidence type="ECO:0000313" key="4">
    <source>
        <dbReference type="Proteomes" id="UP001489004"/>
    </source>
</evidence>
<keyword evidence="1" id="KW-0560">Oxidoreductase</keyword>
<dbReference type="InterPro" id="IPR005123">
    <property type="entry name" value="Oxoglu/Fe-dep_dioxygenase_dom"/>
</dbReference>
<dbReference type="InterPro" id="IPR044861">
    <property type="entry name" value="IPNS-like_FE2OG_OXY"/>
</dbReference>
<protein>
    <recommendedName>
        <fullName evidence="2">Fe2OG dioxygenase domain-containing protein</fullName>
    </recommendedName>
</protein>
<reference evidence="3 4" key="1">
    <citation type="journal article" date="2024" name="Nat. Commun.">
        <title>Phylogenomics reveals the evolutionary origins of lichenization in chlorophyte algae.</title>
        <authorList>
            <person name="Puginier C."/>
            <person name="Libourel C."/>
            <person name="Otte J."/>
            <person name="Skaloud P."/>
            <person name="Haon M."/>
            <person name="Grisel S."/>
            <person name="Petersen M."/>
            <person name="Berrin J.G."/>
            <person name="Delaux P.M."/>
            <person name="Dal Grande F."/>
            <person name="Keller J."/>
        </authorList>
    </citation>
    <scope>NUCLEOTIDE SEQUENCE [LARGE SCALE GENOMIC DNA]</scope>
    <source>
        <strain evidence="3 4">SAG 2043</strain>
    </source>
</reference>
<proteinExistence type="inferred from homology"/>
<evidence type="ECO:0000259" key="2">
    <source>
        <dbReference type="PROSITE" id="PS51471"/>
    </source>
</evidence>
<dbReference type="SUPFAM" id="SSF51197">
    <property type="entry name" value="Clavaminate synthase-like"/>
    <property type="match status" value="2"/>
</dbReference>
<keyword evidence="1" id="KW-0408">Iron</keyword>
<dbReference type="GO" id="GO:0016491">
    <property type="term" value="F:oxidoreductase activity"/>
    <property type="evidence" value="ECO:0007669"/>
    <property type="project" value="UniProtKB-KW"/>
</dbReference>
<dbReference type="Pfam" id="PF03171">
    <property type="entry name" value="2OG-FeII_Oxy"/>
    <property type="match status" value="2"/>
</dbReference>
<sequence length="363" mass="40591">MAKAPLIISLADYETRKPEITAQLIESAKTSGFFYVKDHGIPQATIAAMHATGKRFFHQPAQEKDKLPKVIWEDVELVGYERNDVADGTIREALFTKADGYHPEMDAAWPKESLLPGFKEAMVSFQKLVPPIAKKIVGCLALGLGFPEGFFEKTMDERDPDNHTLMLFQYYNEMKGLRVKGDTNRITAHTDETLITLLFNEPTSTGLEIAMGKDGKAVTSDTTAGQSMVDKWQPSPPIPGCIIVNIGDTMQYWSDGELLSNFHRVRCPRPDEHQGVTGDTYGCYQVDSWTPCPPIPGCFTVNIGDPLQYWSNGVLPSNYHRVRCPRPGEYQGDRYSMLASQMLRTRVAPGVLRYHVQPAEPSF</sequence>
<name>A0AAW1P966_9CHLO</name>
<dbReference type="InterPro" id="IPR026992">
    <property type="entry name" value="DIOX_N"/>
</dbReference>
<dbReference type="InterPro" id="IPR027443">
    <property type="entry name" value="IPNS-like_sf"/>
</dbReference>
<dbReference type="Pfam" id="PF14226">
    <property type="entry name" value="DIOX_N"/>
    <property type="match status" value="1"/>
</dbReference>
<evidence type="ECO:0000256" key="1">
    <source>
        <dbReference type="RuleBase" id="RU003682"/>
    </source>
</evidence>
<dbReference type="PROSITE" id="PS51471">
    <property type="entry name" value="FE2OG_OXY"/>
    <property type="match status" value="1"/>
</dbReference>
<dbReference type="InterPro" id="IPR050231">
    <property type="entry name" value="Iron_ascorbate_oxido_reductase"/>
</dbReference>
<dbReference type="AlphaFoldDB" id="A0AAW1P966"/>
<dbReference type="GO" id="GO:0046872">
    <property type="term" value="F:metal ion binding"/>
    <property type="evidence" value="ECO:0007669"/>
    <property type="project" value="UniProtKB-KW"/>
</dbReference>
<organism evidence="3 4">
    <name type="scientific">[Myrmecia] bisecta</name>
    <dbReference type="NCBI Taxonomy" id="41462"/>
    <lineage>
        <taxon>Eukaryota</taxon>
        <taxon>Viridiplantae</taxon>
        <taxon>Chlorophyta</taxon>
        <taxon>core chlorophytes</taxon>
        <taxon>Trebouxiophyceae</taxon>
        <taxon>Trebouxiales</taxon>
        <taxon>Trebouxiaceae</taxon>
        <taxon>Myrmecia</taxon>
    </lineage>
</organism>
<dbReference type="Proteomes" id="UP001489004">
    <property type="component" value="Unassembled WGS sequence"/>
</dbReference>
<dbReference type="PANTHER" id="PTHR47990">
    <property type="entry name" value="2-OXOGLUTARATE (2OG) AND FE(II)-DEPENDENT OXYGENASE SUPERFAMILY PROTEIN-RELATED"/>
    <property type="match status" value="1"/>
</dbReference>
<dbReference type="EMBL" id="JALJOR010000017">
    <property type="protein sequence ID" value="KAK9804928.1"/>
    <property type="molecule type" value="Genomic_DNA"/>
</dbReference>
<dbReference type="Gene3D" id="2.60.120.330">
    <property type="entry name" value="B-lactam Antibiotic, Isopenicillin N Synthase, Chain"/>
    <property type="match status" value="2"/>
</dbReference>
<comment type="similarity">
    <text evidence="1">Belongs to the iron/ascorbate-dependent oxidoreductase family.</text>
</comment>
<gene>
    <name evidence="3" type="ORF">WJX72_012495</name>
</gene>